<organism evidence="1 2">
    <name type="scientific">Reichenbachiella carrageenanivorans</name>
    <dbReference type="NCBI Taxonomy" id="2979869"/>
    <lineage>
        <taxon>Bacteria</taxon>
        <taxon>Pseudomonadati</taxon>
        <taxon>Bacteroidota</taxon>
        <taxon>Cytophagia</taxon>
        <taxon>Cytophagales</taxon>
        <taxon>Reichenbachiellaceae</taxon>
        <taxon>Reichenbachiella</taxon>
    </lineage>
</organism>
<protein>
    <submittedName>
        <fullName evidence="1">Uncharacterized protein</fullName>
    </submittedName>
</protein>
<reference evidence="1" key="1">
    <citation type="submission" date="2022-10" db="EMBL/GenBank/DDBJ databases">
        <title>Comparative genomics and taxonomic characterization of three novel marine species of genus Reichenbachiella exhibiting antioxidant and polysaccharide degradation activities.</title>
        <authorList>
            <person name="Muhammad N."/>
            <person name="Lee Y.-J."/>
            <person name="Ko J."/>
            <person name="Kim S.-G."/>
        </authorList>
    </citation>
    <scope>NUCLEOTIDE SEQUENCE</scope>
    <source>
        <strain evidence="1">Wsw4-B4</strain>
    </source>
</reference>
<dbReference type="Proteomes" id="UP001062165">
    <property type="component" value="Chromosome"/>
</dbReference>
<keyword evidence="2" id="KW-1185">Reference proteome</keyword>
<sequence length="256" mass="30110">MKISELKPTEARLLLEPYKLGGKELIISAISELIFFKLLKIGTCELESATYQFVELGSESNSSKLKDYHRAILNCAREHYSYYSKPIDRDSLLSPDRLVRDVYSKMHFNYFYFKKSQIMWNLEVHDLFRRTFPFYYLKVILTKEGKALQQKLRDLLTELERYYAYYKENEPDKIKSILNELGPNILLAYNIEIIARELQIWANEGFFDSGMPFMFNPIAMESINDFELPDFDMPSFELPSFELPDLGGEIPFFGND</sequence>
<dbReference type="RefSeq" id="WP_263049645.1">
    <property type="nucleotide sequence ID" value="NZ_CP106735.1"/>
</dbReference>
<gene>
    <name evidence="1" type="ORF">N7E81_11015</name>
</gene>
<accession>A0ABY6CYP2</accession>
<name>A0ABY6CYP2_9BACT</name>
<proteinExistence type="predicted"/>
<evidence type="ECO:0000313" key="2">
    <source>
        <dbReference type="Proteomes" id="UP001062165"/>
    </source>
</evidence>
<dbReference type="EMBL" id="CP106735">
    <property type="protein sequence ID" value="UXX77898.1"/>
    <property type="molecule type" value="Genomic_DNA"/>
</dbReference>
<evidence type="ECO:0000313" key="1">
    <source>
        <dbReference type="EMBL" id="UXX77898.1"/>
    </source>
</evidence>